<reference evidence="2 3" key="1">
    <citation type="submission" date="2021-05" db="EMBL/GenBank/DDBJ databases">
        <title>Croceibacterium sp. LX-88 genome sequence.</title>
        <authorList>
            <person name="Luo X."/>
        </authorList>
    </citation>
    <scope>NUCLEOTIDE SEQUENCE [LARGE SCALE GENOMIC DNA]</scope>
    <source>
        <strain evidence="2 3">LX-88</strain>
    </source>
</reference>
<keyword evidence="1" id="KW-0812">Transmembrane</keyword>
<dbReference type="EMBL" id="JAHFVK010000001">
    <property type="protein sequence ID" value="MBT2134332.1"/>
    <property type="molecule type" value="Genomic_DNA"/>
</dbReference>
<comment type="caution">
    <text evidence="2">The sequence shown here is derived from an EMBL/GenBank/DDBJ whole genome shotgun (WGS) entry which is preliminary data.</text>
</comment>
<dbReference type="Proteomes" id="UP000811255">
    <property type="component" value="Unassembled WGS sequence"/>
</dbReference>
<name>A0ABS5W4T2_9SPHN</name>
<protein>
    <recommendedName>
        <fullName evidence="4">DUF308 domain-containing protein</fullName>
    </recommendedName>
</protein>
<evidence type="ECO:0000313" key="2">
    <source>
        <dbReference type="EMBL" id="MBT2134332.1"/>
    </source>
</evidence>
<evidence type="ECO:0008006" key="4">
    <source>
        <dbReference type="Google" id="ProtNLM"/>
    </source>
</evidence>
<proteinExistence type="predicted"/>
<dbReference type="RefSeq" id="WP_214535658.1">
    <property type="nucleotide sequence ID" value="NZ_JAHFVK010000001.1"/>
</dbReference>
<feature type="transmembrane region" description="Helical" evidence="1">
    <location>
        <begin position="76"/>
        <end position="98"/>
    </location>
</feature>
<feature type="transmembrane region" description="Helical" evidence="1">
    <location>
        <begin position="44"/>
        <end position="64"/>
    </location>
</feature>
<keyword evidence="3" id="KW-1185">Reference proteome</keyword>
<feature type="transmembrane region" description="Helical" evidence="1">
    <location>
        <begin position="104"/>
        <end position="122"/>
    </location>
</feature>
<gene>
    <name evidence="2" type="ORF">KK137_08310</name>
</gene>
<keyword evidence="1" id="KW-1133">Transmembrane helix</keyword>
<evidence type="ECO:0000256" key="1">
    <source>
        <dbReference type="SAM" id="Phobius"/>
    </source>
</evidence>
<sequence>MTTSIERNGGWRSSPWRILLWLIPTGLLLTPAVAMQFSRDVQWGPVDFVFMGVLLYGCTWLVDLAMRKQSSTAYRLGAAIAVLTSFLLVWVNAAVGVIGDEGNPANLVFIAIILMVVAGAVVARFRADGLSRSLLLAAGAHAIVAVVALIAGAGADEPPGAVGLFMLNGVFVALWLVSGGLFRAASRA</sequence>
<evidence type="ECO:0000313" key="3">
    <source>
        <dbReference type="Proteomes" id="UP000811255"/>
    </source>
</evidence>
<feature type="transmembrane region" description="Helical" evidence="1">
    <location>
        <begin position="134"/>
        <end position="155"/>
    </location>
</feature>
<accession>A0ABS5W4T2</accession>
<keyword evidence="1" id="KW-0472">Membrane</keyword>
<organism evidence="2 3">
    <name type="scientific">Croceibacterium selenioxidans</name>
    <dbReference type="NCBI Taxonomy" id="2838833"/>
    <lineage>
        <taxon>Bacteria</taxon>
        <taxon>Pseudomonadati</taxon>
        <taxon>Pseudomonadota</taxon>
        <taxon>Alphaproteobacteria</taxon>
        <taxon>Sphingomonadales</taxon>
        <taxon>Erythrobacteraceae</taxon>
        <taxon>Croceibacterium</taxon>
    </lineage>
</organism>
<feature type="transmembrane region" description="Helical" evidence="1">
    <location>
        <begin position="161"/>
        <end position="182"/>
    </location>
</feature>